<dbReference type="InterPro" id="IPR017696">
    <property type="entry name" value="Mo_hydrolase_YgfJ"/>
</dbReference>
<dbReference type="Gene3D" id="3.90.550.10">
    <property type="entry name" value="Spore Coat Polysaccharide Biosynthesis Protein SpsA, Chain A"/>
    <property type="match status" value="1"/>
</dbReference>
<dbReference type="HOGENOM" id="CLU_061980_1_2_6"/>
<dbReference type="PATRIC" id="fig|658445.3.peg.4509"/>
<dbReference type="Proteomes" id="UP000032303">
    <property type="component" value="Chromosome 2"/>
</dbReference>
<keyword evidence="1" id="KW-0460">Magnesium</keyword>
<dbReference type="CDD" id="cd04182">
    <property type="entry name" value="GT_2_like_f"/>
    <property type="match status" value="1"/>
</dbReference>
<dbReference type="GO" id="GO:0016779">
    <property type="term" value="F:nucleotidyltransferase activity"/>
    <property type="evidence" value="ECO:0007669"/>
    <property type="project" value="UniProtKB-ARBA"/>
</dbReference>
<name>A0A0C5WBY1_9GAMM</name>
<dbReference type="PANTHER" id="PTHR43777:SF1">
    <property type="entry name" value="MOLYBDENUM COFACTOR CYTIDYLYLTRANSFERASE"/>
    <property type="match status" value="1"/>
</dbReference>
<keyword evidence="4" id="KW-1185">Reference proteome</keyword>
<dbReference type="NCBIfam" id="TIGR03310">
    <property type="entry name" value="matur_MocA_YgfJ"/>
    <property type="match status" value="1"/>
</dbReference>
<dbReference type="STRING" id="658445.H744_2c2495"/>
<evidence type="ECO:0000259" key="2">
    <source>
        <dbReference type="Pfam" id="PF12804"/>
    </source>
</evidence>
<evidence type="ECO:0000313" key="3">
    <source>
        <dbReference type="EMBL" id="AJR09151.1"/>
    </source>
</evidence>
<dbReference type="KEGG" id="pgb:H744_2c2495"/>
<evidence type="ECO:0000313" key="4">
    <source>
        <dbReference type="Proteomes" id="UP000032303"/>
    </source>
</evidence>
<reference evidence="3 4" key="1">
    <citation type="submission" date="2013-05" db="EMBL/GenBank/DDBJ databases">
        <title>Complete genome sequence of the lipase-producing bacterium Photobacterium gaetbulicola Gung47.</title>
        <authorList>
            <person name="Kim Y.-O."/>
        </authorList>
    </citation>
    <scope>NUCLEOTIDE SEQUENCE [LARGE SCALE GENOMIC DNA]</scope>
    <source>
        <strain evidence="3 4">Gung47</strain>
    </source>
</reference>
<protein>
    <submittedName>
        <fullName evidence="3">Putative ygfJ</fullName>
    </submittedName>
</protein>
<accession>A0A0C5WBY1</accession>
<dbReference type="AlphaFoldDB" id="A0A0C5WBY1"/>
<proteinExistence type="predicted"/>
<dbReference type="EMBL" id="CP005974">
    <property type="protein sequence ID" value="AJR09151.1"/>
    <property type="molecule type" value="Genomic_DNA"/>
</dbReference>
<organism evidence="3 4">
    <name type="scientific">Photobacterium gaetbulicola Gung47</name>
    <dbReference type="NCBI Taxonomy" id="658445"/>
    <lineage>
        <taxon>Bacteria</taxon>
        <taxon>Pseudomonadati</taxon>
        <taxon>Pseudomonadota</taxon>
        <taxon>Gammaproteobacteria</taxon>
        <taxon>Vibrionales</taxon>
        <taxon>Vibrionaceae</taxon>
        <taxon>Photobacterium</taxon>
    </lineage>
</organism>
<dbReference type="SUPFAM" id="SSF53448">
    <property type="entry name" value="Nucleotide-diphospho-sugar transferases"/>
    <property type="match status" value="1"/>
</dbReference>
<dbReference type="Pfam" id="PF12804">
    <property type="entry name" value="NTP_transf_3"/>
    <property type="match status" value="1"/>
</dbReference>
<dbReference type="InterPro" id="IPR029044">
    <property type="entry name" value="Nucleotide-diphossugar_trans"/>
</dbReference>
<sequence>MMDKSLRPERLDCVMPAAGLSSRMGDWKLMLPYQQYTILDASIENALSFCRRVILVVGYRRAELIEKYKNDQRVKIVVNEDYQAGMFSSIQQGVRHVESDFFFITHGDMPCVPPHVFRQVWFERGGCTVFPGTALRPGHPVLIPCRLKNMVLNANIHSSMKKIIFRYPVKYLGLGCDEIYLDVDTPQAYEELCAVSH</sequence>
<feature type="domain" description="MobA-like NTP transferase" evidence="2">
    <location>
        <begin position="16"/>
        <end position="166"/>
    </location>
</feature>
<dbReference type="PANTHER" id="PTHR43777">
    <property type="entry name" value="MOLYBDENUM COFACTOR CYTIDYLYLTRANSFERASE"/>
    <property type="match status" value="1"/>
</dbReference>
<dbReference type="InterPro" id="IPR025877">
    <property type="entry name" value="MobA-like_NTP_Trfase"/>
</dbReference>
<gene>
    <name evidence="3" type="ORF">H744_2c2495</name>
</gene>
<evidence type="ECO:0000256" key="1">
    <source>
        <dbReference type="ARBA" id="ARBA00022842"/>
    </source>
</evidence>